<dbReference type="AlphaFoldDB" id="A0A8T0H2F8"/>
<gene>
    <name evidence="10" type="ORF">KC19_8G019300</name>
</gene>
<evidence type="ECO:0000256" key="8">
    <source>
        <dbReference type="SAM" id="Phobius"/>
    </source>
</evidence>
<evidence type="ECO:0000313" key="10">
    <source>
        <dbReference type="EMBL" id="KAG0563292.1"/>
    </source>
</evidence>
<feature type="domain" description="Amino acid transporter transmembrane" evidence="9">
    <location>
        <begin position="50"/>
        <end position="442"/>
    </location>
</feature>
<evidence type="ECO:0000256" key="7">
    <source>
        <dbReference type="SAM" id="MobiDB-lite"/>
    </source>
</evidence>
<dbReference type="EMBL" id="CM026429">
    <property type="protein sequence ID" value="KAG0563292.1"/>
    <property type="molecule type" value="Genomic_DNA"/>
</dbReference>
<evidence type="ECO:0000256" key="4">
    <source>
        <dbReference type="ARBA" id="ARBA00022970"/>
    </source>
</evidence>
<evidence type="ECO:0000256" key="2">
    <source>
        <dbReference type="ARBA" id="ARBA00022448"/>
    </source>
</evidence>
<reference evidence="10" key="1">
    <citation type="submission" date="2020-06" db="EMBL/GenBank/DDBJ databases">
        <title>WGS assembly of Ceratodon purpureus strain R40.</title>
        <authorList>
            <person name="Carey S.B."/>
            <person name="Jenkins J."/>
            <person name="Shu S."/>
            <person name="Lovell J.T."/>
            <person name="Sreedasyam A."/>
            <person name="Maumus F."/>
            <person name="Tiley G.P."/>
            <person name="Fernandez-Pozo N."/>
            <person name="Barry K."/>
            <person name="Chen C."/>
            <person name="Wang M."/>
            <person name="Lipzen A."/>
            <person name="Daum C."/>
            <person name="Saski C.A."/>
            <person name="Payton A.C."/>
            <person name="Mcbreen J.C."/>
            <person name="Conrad R.E."/>
            <person name="Kollar L.M."/>
            <person name="Olsson S."/>
            <person name="Huttunen S."/>
            <person name="Landis J.B."/>
            <person name="Wickett N.J."/>
            <person name="Johnson M.G."/>
            <person name="Rensing S.A."/>
            <person name="Grimwood J."/>
            <person name="Schmutz J."/>
            <person name="Mcdaniel S.F."/>
        </authorList>
    </citation>
    <scope>NUCLEOTIDE SEQUENCE</scope>
    <source>
        <strain evidence="10">R40</strain>
    </source>
</reference>
<evidence type="ECO:0000313" key="11">
    <source>
        <dbReference type="Proteomes" id="UP000822688"/>
    </source>
</evidence>
<organism evidence="10 11">
    <name type="scientific">Ceratodon purpureus</name>
    <name type="common">Fire moss</name>
    <name type="synonym">Dicranum purpureum</name>
    <dbReference type="NCBI Taxonomy" id="3225"/>
    <lineage>
        <taxon>Eukaryota</taxon>
        <taxon>Viridiplantae</taxon>
        <taxon>Streptophyta</taxon>
        <taxon>Embryophyta</taxon>
        <taxon>Bryophyta</taxon>
        <taxon>Bryophytina</taxon>
        <taxon>Bryopsida</taxon>
        <taxon>Dicranidae</taxon>
        <taxon>Pseudoditrichales</taxon>
        <taxon>Ditrichaceae</taxon>
        <taxon>Ceratodon</taxon>
    </lineage>
</organism>
<evidence type="ECO:0000256" key="5">
    <source>
        <dbReference type="ARBA" id="ARBA00022989"/>
    </source>
</evidence>
<dbReference type="Pfam" id="PF01490">
    <property type="entry name" value="Aa_trans"/>
    <property type="match status" value="1"/>
</dbReference>
<dbReference type="InterPro" id="IPR013057">
    <property type="entry name" value="AA_transpt_TM"/>
</dbReference>
<evidence type="ECO:0000256" key="3">
    <source>
        <dbReference type="ARBA" id="ARBA00022692"/>
    </source>
</evidence>
<keyword evidence="3 8" id="KW-0812">Transmembrane</keyword>
<feature type="transmembrane region" description="Helical" evidence="8">
    <location>
        <begin position="74"/>
        <end position="96"/>
    </location>
</feature>
<feature type="transmembrane region" description="Helical" evidence="8">
    <location>
        <begin position="236"/>
        <end position="256"/>
    </location>
</feature>
<comment type="caution">
    <text evidence="10">The sequence shown here is derived from an EMBL/GenBank/DDBJ whole genome shotgun (WGS) entry which is preliminary data.</text>
</comment>
<dbReference type="GO" id="GO:0016020">
    <property type="term" value="C:membrane"/>
    <property type="evidence" value="ECO:0007669"/>
    <property type="project" value="UniProtKB-SubCell"/>
</dbReference>
<dbReference type="GO" id="GO:0006865">
    <property type="term" value="P:amino acid transport"/>
    <property type="evidence" value="ECO:0007669"/>
    <property type="project" value="UniProtKB-KW"/>
</dbReference>
<dbReference type="PANTHER" id="PTHR48017">
    <property type="entry name" value="OS05G0424000 PROTEIN-RELATED"/>
    <property type="match status" value="1"/>
</dbReference>
<accession>A0A8T0H2F8</accession>
<evidence type="ECO:0000256" key="1">
    <source>
        <dbReference type="ARBA" id="ARBA00004370"/>
    </source>
</evidence>
<proteinExistence type="predicted"/>
<feature type="transmembrane region" description="Helical" evidence="8">
    <location>
        <begin position="195"/>
        <end position="216"/>
    </location>
</feature>
<feature type="region of interest" description="Disordered" evidence="7">
    <location>
        <begin position="1"/>
        <end position="27"/>
    </location>
</feature>
<feature type="transmembrane region" description="Helical" evidence="8">
    <location>
        <begin position="171"/>
        <end position="188"/>
    </location>
</feature>
<feature type="transmembrane region" description="Helical" evidence="8">
    <location>
        <begin position="387"/>
        <end position="409"/>
    </location>
</feature>
<comment type="subcellular location">
    <subcellularLocation>
        <location evidence="1">Membrane</location>
    </subcellularLocation>
</comment>
<protein>
    <recommendedName>
        <fullName evidence="9">Amino acid transporter transmembrane domain-containing protein</fullName>
    </recommendedName>
</protein>
<dbReference type="Proteomes" id="UP000822688">
    <property type="component" value="Chromosome 8"/>
</dbReference>
<evidence type="ECO:0000259" key="9">
    <source>
        <dbReference type="Pfam" id="PF01490"/>
    </source>
</evidence>
<keyword evidence="5 8" id="KW-1133">Transmembrane helix</keyword>
<feature type="transmembrane region" description="Helical" evidence="8">
    <location>
        <begin position="421"/>
        <end position="447"/>
    </location>
</feature>
<name>A0A8T0H2F8_CERPU</name>
<keyword evidence="6 8" id="KW-0472">Membrane</keyword>
<feature type="transmembrane region" description="Helical" evidence="8">
    <location>
        <begin position="51"/>
        <end position="68"/>
    </location>
</feature>
<evidence type="ECO:0000256" key="6">
    <source>
        <dbReference type="ARBA" id="ARBA00023136"/>
    </source>
</evidence>
<feature type="transmembrane region" description="Helical" evidence="8">
    <location>
        <begin position="133"/>
        <end position="151"/>
    </location>
</feature>
<keyword evidence="11" id="KW-1185">Reference proteome</keyword>
<feature type="transmembrane region" description="Helical" evidence="8">
    <location>
        <begin position="276"/>
        <end position="298"/>
    </location>
</feature>
<feature type="transmembrane region" description="Helical" evidence="8">
    <location>
        <begin position="318"/>
        <end position="340"/>
    </location>
</feature>
<sequence length="459" mass="50046">MAAHGVDGETEPIHKGGGKVSDAESGRAGDITTSVVAVSKETTHRVGEDEWYTLGIHIITSLNTAFILGYPGLIMVYLGWTAGVLCLVGGAAISFYNNCLLGELHDTGGKRHIRYRDLAGHVYGRHMYNTTWFLQYMYLFIGIIGSIILAGESLKAIATDFKVAPEVTLPGWVGVAGAVICIFACMIPNLHALRFFSTCSLLLSFIFTFIAIYVAFRDGVKDNQPRDYSLKGSPIAKTFNVLGALATIAFAFNTGILPEMQATVKEPSIRNTKKALILQFTVGTFPIVLLTFVGYWAYGNDVSPYMLNSASGPKSALTVANAAAFLQTVVALLIYGSPIYEFMDTYFLKKGSHEWSFHSVLVRFITRTTYMAISTFLGALLPFFGDFVALTGALAAFPLEAALVHHMYIKVKGKNFGKHRLAWHWSIVIVSAVLTVATSVAGLRFIIVDSINYHAFANI</sequence>
<keyword evidence="4" id="KW-0029">Amino-acid transport</keyword>
<keyword evidence="2" id="KW-0813">Transport</keyword>